<feature type="compositionally biased region" description="Low complexity" evidence="1">
    <location>
        <begin position="1"/>
        <end position="14"/>
    </location>
</feature>
<feature type="region of interest" description="Disordered" evidence="1">
    <location>
        <begin position="76"/>
        <end position="170"/>
    </location>
</feature>
<feature type="compositionally biased region" description="Low complexity" evidence="1">
    <location>
        <begin position="147"/>
        <end position="163"/>
    </location>
</feature>
<gene>
    <name evidence="3" type="ORF">EDD39_6902</name>
</gene>
<accession>A0A8G1U9B1</accession>
<evidence type="ECO:0000259" key="2">
    <source>
        <dbReference type="Pfam" id="PF14016"/>
    </source>
</evidence>
<comment type="caution">
    <text evidence="3">The sequence shown here is derived from an EMBL/GenBank/DDBJ whole genome shotgun (WGS) entry which is preliminary data.</text>
</comment>
<feature type="region of interest" description="Disordered" evidence="1">
    <location>
        <begin position="1"/>
        <end position="46"/>
    </location>
</feature>
<dbReference type="EMBL" id="RJVJ01000003">
    <property type="protein sequence ID" value="ROR35245.1"/>
    <property type="molecule type" value="Genomic_DNA"/>
</dbReference>
<sequence>MGLRRGSRAAGSRVRPGRRGRGRWGAGAGRSGVLAGRRGDAGRRGGRVAAGCVTALSWGRPGCNGSSGRTVLVFGNPLAPGGRPGRPTGGDHHARPYARLRRPGRRRRPLAHRLPGRRDGGRAGRPDRGPGRVHRCLRRCLPERGQAPTGTGKGAAPSTAAPAGSGGAGKAAKCRTADLTVTAADRTITGDDANTVVVELKNHSGKDCTLSGYAGVDLQTPSGPLSAKRSGEPVVSAVLKSGKSTYFGISYPANNTGGSGLRITGLVVTPPDETQPVTLPWPGAGSLPVTDTDGSPVKVGPVGSAGQGE</sequence>
<name>A0A8G1U9B1_9ACTN</name>
<evidence type="ECO:0000256" key="1">
    <source>
        <dbReference type="SAM" id="MobiDB-lite"/>
    </source>
</evidence>
<reference evidence="3 4" key="1">
    <citation type="submission" date="2018-11" db="EMBL/GenBank/DDBJ databases">
        <title>Sequencing the genomes of 1000 actinobacteria strains.</title>
        <authorList>
            <person name="Klenk H.-P."/>
        </authorList>
    </citation>
    <scope>NUCLEOTIDE SEQUENCE [LARGE SCALE GENOMIC DNA]</scope>
    <source>
        <strain evidence="3 4">DSM 44780</strain>
    </source>
</reference>
<proteinExistence type="predicted"/>
<protein>
    <submittedName>
        <fullName evidence="3">Uncharacterized protein DUF4232</fullName>
    </submittedName>
</protein>
<feature type="domain" description="DUF4232" evidence="2">
    <location>
        <begin position="174"/>
        <end position="302"/>
    </location>
</feature>
<feature type="compositionally biased region" description="Basic residues" evidence="1">
    <location>
        <begin position="95"/>
        <end position="115"/>
    </location>
</feature>
<dbReference type="InterPro" id="IPR025326">
    <property type="entry name" value="DUF4232"/>
</dbReference>
<dbReference type="AlphaFoldDB" id="A0A8G1U9B1"/>
<dbReference type="Pfam" id="PF14016">
    <property type="entry name" value="DUF4232"/>
    <property type="match status" value="1"/>
</dbReference>
<organism evidence="3 4">
    <name type="scientific">Kitasatospora cineracea</name>
    <dbReference type="NCBI Taxonomy" id="88074"/>
    <lineage>
        <taxon>Bacteria</taxon>
        <taxon>Bacillati</taxon>
        <taxon>Actinomycetota</taxon>
        <taxon>Actinomycetes</taxon>
        <taxon>Kitasatosporales</taxon>
        <taxon>Streptomycetaceae</taxon>
        <taxon>Kitasatospora</taxon>
    </lineage>
</organism>
<dbReference type="RefSeq" id="WP_341869362.1">
    <property type="nucleotide sequence ID" value="NZ_RJVJ01000003.1"/>
</dbReference>
<feature type="compositionally biased region" description="Basic and acidic residues" evidence="1">
    <location>
        <begin position="116"/>
        <end position="130"/>
    </location>
</feature>
<evidence type="ECO:0000313" key="3">
    <source>
        <dbReference type="EMBL" id="ROR35245.1"/>
    </source>
</evidence>
<evidence type="ECO:0000313" key="4">
    <source>
        <dbReference type="Proteomes" id="UP000267408"/>
    </source>
</evidence>
<dbReference type="Proteomes" id="UP000267408">
    <property type="component" value="Unassembled WGS sequence"/>
</dbReference>
<feature type="region of interest" description="Disordered" evidence="1">
    <location>
        <begin position="271"/>
        <end position="309"/>
    </location>
</feature>